<name>A0A6G1DVE0_9ORYZ</name>
<keyword evidence="2" id="KW-1185">Reference proteome</keyword>
<sequence>MASPYRHDYAANNEKALKRLVTVYMEPGLDAIHGGHVVVVVGYGVTQRGVCNWIVRTTPPSTAPAPFNSE</sequence>
<gene>
    <name evidence="1" type="ORF">E2562_037546</name>
</gene>
<dbReference type="EMBL" id="SPHZ02000006">
    <property type="protein sequence ID" value="KAF0915633.1"/>
    <property type="molecule type" value="Genomic_DNA"/>
</dbReference>
<reference evidence="1 2" key="1">
    <citation type="submission" date="2019-11" db="EMBL/GenBank/DDBJ databases">
        <title>Whole genome sequence of Oryza granulata.</title>
        <authorList>
            <person name="Li W."/>
        </authorList>
    </citation>
    <scope>NUCLEOTIDE SEQUENCE [LARGE SCALE GENOMIC DNA]</scope>
    <source>
        <strain evidence="2">cv. Menghai</strain>
        <tissue evidence="1">Leaf</tissue>
    </source>
</reference>
<dbReference type="AlphaFoldDB" id="A0A6G1DVE0"/>
<accession>A0A6G1DVE0</accession>
<evidence type="ECO:0000313" key="2">
    <source>
        <dbReference type="Proteomes" id="UP000479710"/>
    </source>
</evidence>
<dbReference type="InterPro" id="IPR038765">
    <property type="entry name" value="Papain-like_cys_pep_sf"/>
</dbReference>
<proteinExistence type="predicted"/>
<evidence type="ECO:0000313" key="1">
    <source>
        <dbReference type="EMBL" id="KAF0915633.1"/>
    </source>
</evidence>
<protein>
    <submittedName>
        <fullName evidence="1">Uncharacterized protein</fullName>
    </submittedName>
</protein>
<dbReference type="SUPFAM" id="SSF54001">
    <property type="entry name" value="Cysteine proteinases"/>
    <property type="match status" value="1"/>
</dbReference>
<organism evidence="1 2">
    <name type="scientific">Oryza meyeriana var. granulata</name>
    <dbReference type="NCBI Taxonomy" id="110450"/>
    <lineage>
        <taxon>Eukaryota</taxon>
        <taxon>Viridiplantae</taxon>
        <taxon>Streptophyta</taxon>
        <taxon>Embryophyta</taxon>
        <taxon>Tracheophyta</taxon>
        <taxon>Spermatophyta</taxon>
        <taxon>Magnoliopsida</taxon>
        <taxon>Liliopsida</taxon>
        <taxon>Poales</taxon>
        <taxon>Poaceae</taxon>
        <taxon>BOP clade</taxon>
        <taxon>Oryzoideae</taxon>
        <taxon>Oryzeae</taxon>
        <taxon>Oryzinae</taxon>
        <taxon>Oryza</taxon>
        <taxon>Oryza meyeriana</taxon>
    </lineage>
</organism>
<dbReference type="Proteomes" id="UP000479710">
    <property type="component" value="Unassembled WGS sequence"/>
</dbReference>
<comment type="caution">
    <text evidence="1">The sequence shown here is derived from an EMBL/GenBank/DDBJ whole genome shotgun (WGS) entry which is preliminary data.</text>
</comment>